<comment type="caution">
    <text evidence="2">The sequence shown here is derived from an EMBL/GenBank/DDBJ whole genome shotgun (WGS) entry which is preliminary data.</text>
</comment>
<sequence>MKKIDLKTTNEAIEHTTETKSCTSIKEKQVEEKPVSEDCNEEKIKIFKIELGEDLKFDANLAKLDKLYQSWKAANKAKEHTAEKKSCQSKLLLDDEKVGTNKTKGGKNKIRQEFLVNNKESQKEYEEMTRQSNTKDVDEPAVETLAAKSMKRPEATA</sequence>
<evidence type="ECO:0000256" key="1">
    <source>
        <dbReference type="SAM" id="MobiDB-lite"/>
    </source>
</evidence>
<evidence type="ECO:0000313" key="3">
    <source>
        <dbReference type="Proteomes" id="UP001187531"/>
    </source>
</evidence>
<dbReference type="AlphaFoldDB" id="A0AA88I784"/>
<name>A0AA88I784_ARTSF</name>
<dbReference type="EMBL" id="JAVRJZ010000006">
    <property type="protein sequence ID" value="KAK2721161.1"/>
    <property type="molecule type" value="Genomic_DNA"/>
</dbReference>
<evidence type="ECO:0000313" key="2">
    <source>
        <dbReference type="EMBL" id="KAK2721161.1"/>
    </source>
</evidence>
<dbReference type="Proteomes" id="UP001187531">
    <property type="component" value="Unassembled WGS sequence"/>
</dbReference>
<reference evidence="2" key="1">
    <citation type="submission" date="2023-07" db="EMBL/GenBank/DDBJ databases">
        <title>Chromosome-level genome assembly of Artemia franciscana.</title>
        <authorList>
            <person name="Jo E."/>
        </authorList>
    </citation>
    <scope>NUCLEOTIDE SEQUENCE</scope>
    <source>
        <tissue evidence="2">Whole body</tissue>
    </source>
</reference>
<feature type="region of interest" description="Disordered" evidence="1">
    <location>
        <begin position="98"/>
        <end position="157"/>
    </location>
</feature>
<protein>
    <submittedName>
        <fullName evidence="2">Uncharacterized protein</fullName>
    </submittedName>
</protein>
<feature type="non-terminal residue" evidence="2">
    <location>
        <position position="1"/>
    </location>
</feature>
<accession>A0AA88I784</accession>
<organism evidence="2 3">
    <name type="scientific">Artemia franciscana</name>
    <name type="common">Brine shrimp</name>
    <name type="synonym">Artemia sanfranciscana</name>
    <dbReference type="NCBI Taxonomy" id="6661"/>
    <lineage>
        <taxon>Eukaryota</taxon>
        <taxon>Metazoa</taxon>
        <taxon>Ecdysozoa</taxon>
        <taxon>Arthropoda</taxon>
        <taxon>Crustacea</taxon>
        <taxon>Branchiopoda</taxon>
        <taxon>Anostraca</taxon>
        <taxon>Artemiidae</taxon>
        <taxon>Artemia</taxon>
    </lineage>
</organism>
<gene>
    <name evidence="2" type="ORF">QYM36_003437</name>
</gene>
<feature type="compositionally biased region" description="Basic and acidic residues" evidence="1">
    <location>
        <begin position="120"/>
        <end position="138"/>
    </location>
</feature>
<proteinExistence type="predicted"/>
<keyword evidence="3" id="KW-1185">Reference proteome</keyword>